<evidence type="ECO:0000313" key="3">
    <source>
        <dbReference type="Proteomes" id="UP000307164"/>
    </source>
</evidence>
<reference evidence="4" key="2">
    <citation type="submission" date="2019-06" db="EMBL/GenBank/DDBJ databases">
        <title>Co-occurence of chitin degradation, pigmentation and bioactivity in marine Pseudoalteromonas.</title>
        <authorList>
            <person name="Sonnenschein E.C."/>
            <person name="Bech P.K."/>
        </authorList>
    </citation>
    <scope>NUCLEOTIDE SEQUENCE [LARGE SCALE GENOMIC DNA]</scope>
    <source>
        <strain evidence="4">S3790</strain>
    </source>
</reference>
<organism evidence="1 4">
    <name type="scientific">Pseudoalteromonas aurantia</name>
    <dbReference type="NCBI Taxonomy" id="43654"/>
    <lineage>
        <taxon>Bacteria</taxon>
        <taxon>Pseudomonadati</taxon>
        <taxon>Pseudomonadota</taxon>
        <taxon>Gammaproteobacteria</taxon>
        <taxon>Alteromonadales</taxon>
        <taxon>Pseudoalteromonadaceae</taxon>
        <taxon>Pseudoalteromonas</taxon>
    </lineage>
</organism>
<dbReference type="SUPFAM" id="SSF52540">
    <property type="entry name" value="P-loop containing nucleoside triphosphate hydrolases"/>
    <property type="match status" value="1"/>
</dbReference>
<accession>A0A5S3VCQ6</accession>
<dbReference type="OrthoDB" id="7981249at2"/>
<gene>
    <name evidence="1" type="ORF">CWC19_03005</name>
    <name evidence="2" type="ORF">CWC20_06815</name>
</gene>
<dbReference type="EMBL" id="PNBW01000033">
    <property type="protein sequence ID" value="TMO75961.1"/>
    <property type="molecule type" value="Genomic_DNA"/>
</dbReference>
<dbReference type="Proteomes" id="UP000307217">
    <property type="component" value="Unassembled WGS sequence"/>
</dbReference>
<reference evidence="1" key="3">
    <citation type="submission" date="2019-09" db="EMBL/GenBank/DDBJ databases">
        <title>Co-occurence of chitin degradation, pigmentation and bioactivity in marine Pseudoalteromonas.</title>
        <authorList>
            <person name="Sonnenschein E.C."/>
            <person name="Bech P.K."/>
        </authorList>
    </citation>
    <scope>NUCLEOTIDE SEQUENCE</scope>
    <source>
        <strain evidence="1">S3790</strain>
        <strain evidence="2 3">S3895</strain>
    </source>
</reference>
<evidence type="ECO:0000313" key="2">
    <source>
        <dbReference type="EMBL" id="TMO75961.1"/>
    </source>
</evidence>
<protein>
    <recommendedName>
        <fullName evidence="5">Sulfotransferase family protein</fullName>
    </recommendedName>
</protein>
<evidence type="ECO:0008006" key="5">
    <source>
        <dbReference type="Google" id="ProtNLM"/>
    </source>
</evidence>
<dbReference type="Proteomes" id="UP000307164">
    <property type="component" value="Unassembled WGS sequence"/>
</dbReference>
<comment type="caution">
    <text evidence="1">The sequence shown here is derived from an EMBL/GenBank/DDBJ whole genome shotgun (WGS) entry which is preliminary data.</text>
</comment>
<proteinExistence type="predicted"/>
<dbReference type="InterPro" id="IPR027417">
    <property type="entry name" value="P-loop_NTPase"/>
</dbReference>
<keyword evidence="3" id="KW-1185">Reference proteome</keyword>
<dbReference type="AlphaFoldDB" id="A0A5S3VCQ6"/>
<evidence type="ECO:0000313" key="4">
    <source>
        <dbReference type="Proteomes" id="UP000307217"/>
    </source>
</evidence>
<dbReference type="Gene3D" id="3.40.50.300">
    <property type="entry name" value="P-loop containing nucleotide triphosphate hydrolases"/>
    <property type="match status" value="1"/>
</dbReference>
<name>A0A5S3VCQ6_9GAMM</name>
<sequence length="302" mass="34901">MISTLTTKLAAHFGYDISISPIKNSLSKAPLKNTVFVHIPKCGGMSIDEALRKKLALPHERKIKRAPLIKSNIATFNRTINSIDDICDFSEYHARENKKILRYHLNQQWQYVSGHLTVDDKLLLDFKNDYQFITVLREPESRFISNYLYNKMTNQSHIMPPSVHQNNSIDSAIHEAKEILTNRRGWHMANTLTLFITGHYPKTADEAKALQGQFDTNLQQFSAVGFLSQLDNFCNKIKALTGKSLTIANKNTTKSHFKSDNLEIHNALHEFFEDRWARTKVKDLCRYDTENYQRAFETYGKE</sequence>
<dbReference type="RefSeq" id="WP_138589918.1">
    <property type="nucleotide sequence ID" value="NZ_PNBW01000033.1"/>
</dbReference>
<reference evidence="3 4" key="1">
    <citation type="submission" date="2018-01" db="EMBL/GenBank/DDBJ databases">
        <authorList>
            <person name="Paulsen S."/>
            <person name="Gram L.K."/>
        </authorList>
    </citation>
    <scope>NUCLEOTIDE SEQUENCE [LARGE SCALE GENOMIC DNA]</scope>
    <source>
        <strain evidence="1 4">S3790</strain>
        <strain evidence="2 3">S3895</strain>
    </source>
</reference>
<evidence type="ECO:0000313" key="1">
    <source>
        <dbReference type="EMBL" id="TMO69977.1"/>
    </source>
</evidence>
<dbReference type="EMBL" id="PNBX01000008">
    <property type="protein sequence ID" value="TMO69977.1"/>
    <property type="molecule type" value="Genomic_DNA"/>
</dbReference>